<evidence type="ECO:0000256" key="2">
    <source>
        <dbReference type="ARBA" id="ARBA00022618"/>
    </source>
</evidence>
<name>A0AAN9A4I1_HALRR</name>
<feature type="region of interest" description="Disordered" evidence="6">
    <location>
        <begin position="746"/>
        <end position="779"/>
    </location>
</feature>
<evidence type="ECO:0000313" key="10">
    <source>
        <dbReference type="Proteomes" id="UP001381693"/>
    </source>
</evidence>
<comment type="caution">
    <text evidence="9">The sequence shown here is derived from an EMBL/GenBank/DDBJ whole genome shotgun (WGS) entry which is preliminary data.</text>
</comment>
<evidence type="ECO:0000256" key="4">
    <source>
        <dbReference type="ARBA" id="ARBA00022786"/>
    </source>
</evidence>
<dbReference type="GO" id="GO:0031145">
    <property type="term" value="P:anaphase-promoting complex-dependent catabolic process"/>
    <property type="evidence" value="ECO:0007669"/>
    <property type="project" value="InterPro"/>
</dbReference>
<keyword evidence="3" id="KW-0498">Mitosis</keyword>
<dbReference type="Proteomes" id="UP001381693">
    <property type="component" value="Unassembled WGS sequence"/>
</dbReference>
<dbReference type="GO" id="GO:0034399">
    <property type="term" value="C:nuclear periphery"/>
    <property type="evidence" value="ECO:0007669"/>
    <property type="project" value="TreeGrafter"/>
</dbReference>
<dbReference type="GO" id="GO:0051301">
    <property type="term" value="P:cell division"/>
    <property type="evidence" value="ECO:0007669"/>
    <property type="project" value="UniProtKB-KW"/>
</dbReference>
<evidence type="ECO:0000256" key="5">
    <source>
        <dbReference type="ARBA" id="ARBA00023306"/>
    </source>
</evidence>
<dbReference type="GO" id="GO:0005680">
    <property type="term" value="C:anaphase-promoting complex"/>
    <property type="evidence" value="ECO:0007669"/>
    <property type="project" value="InterPro"/>
</dbReference>
<dbReference type="SUPFAM" id="SSF50978">
    <property type="entry name" value="WD40 repeat-like"/>
    <property type="match status" value="1"/>
</dbReference>
<dbReference type="GO" id="GO:0070979">
    <property type="term" value="P:protein K11-linked ubiquitination"/>
    <property type="evidence" value="ECO:0007669"/>
    <property type="project" value="TreeGrafter"/>
</dbReference>
<reference evidence="9 10" key="1">
    <citation type="submission" date="2023-11" db="EMBL/GenBank/DDBJ databases">
        <title>Halocaridina rubra genome assembly.</title>
        <authorList>
            <person name="Smith C."/>
        </authorList>
    </citation>
    <scope>NUCLEOTIDE SEQUENCE [LARGE SCALE GENOMIC DNA]</scope>
    <source>
        <strain evidence="9">EP-1</strain>
        <tissue evidence="9">Whole</tissue>
    </source>
</reference>
<dbReference type="AlphaFoldDB" id="A0AAN9A4I1"/>
<accession>A0AAN9A4I1</accession>
<keyword evidence="10" id="KW-1185">Reference proteome</keyword>
<organism evidence="9 10">
    <name type="scientific">Halocaridina rubra</name>
    <name type="common">Hawaiian red shrimp</name>
    <dbReference type="NCBI Taxonomy" id="373956"/>
    <lineage>
        <taxon>Eukaryota</taxon>
        <taxon>Metazoa</taxon>
        <taxon>Ecdysozoa</taxon>
        <taxon>Arthropoda</taxon>
        <taxon>Crustacea</taxon>
        <taxon>Multicrustacea</taxon>
        <taxon>Malacostraca</taxon>
        <taxon>Eumalacostraca</taxon>
        <taxon>Eucarida</taxon>
        <taxon>Decapoda</taxon>
        <taxon>Pleocyemata</taxon>
        <taxon>Caridea</taxon>
        <taxon>Atyoidea</taxon>
        <taxon>Atyidae</taxon>
        <taxon>Halocaridina</taxon>
    </lineage>
</organism>
<feature type="domain" description="Anaphase-promoting complex subunit 4 long" evidence="8">
    <location>
        <begin position="232"/>
        <end position="425"/>
    </location>
</feature>
<feature type="compositionally biased region" description="Acidic residues" evidence="6">
    <location>
        <begin position="746"/>
        <end position="758"/>
    </location>
</feature>
<dbReference type="InterPro" id="IPR024977">
    <property type="entry name" value="Apc4-like_WD40_dom"/>
</dbReference>
<evidence type="ECO:0000256" key="1">
    <source>
        <dbReference type="ARBA" id="ARBA00016067"/>
    </source>
</evidence>
<dbReference type="InterPro" id="IPR024789">
    <property type="entry name" value="APC4"/>
</dbReference>
<dbReference type="PANTHER" id="PTHR13260:SF0">
    <property type="entry name" value="ANAPHASE-PROMOTING COMPLEX SUBUNIT 4"/>
    <property type="match status" value="1"/>
</dbReference>
<dbReference type="InterPro" id="IPR036322">
    <property type="entry name" value="WD40_repeat_dom_sf"/>
</dbReference>
<dbReference type="InterPro" id="IPR015943">
    <property type="entry name" value="WD40/YVTN_repeat-like_dom_sf"/>
</dbReference>
<dbReference type="InterPro" id="IPR024790">
    <property type="entry name" value="APC4_long_dom"/>
</dbReference>
<evidence type="ECO:0000256" key="3">
    <source>
        <dbReference type="ARBA" id="ARBA00022776"/>
    </source>
</evidence>
<protein>
    <recommendedName>
        <fullName evidence="1">Anaphase-promoting complex subunit 4</fullName>
    </recommendedName>
</protein>
<proteinExistence type="predicted"/>
<gene>
    <name evidence="9" type="ORF">SK128_025570</name>
</gene>
<dbReference type="Pfam" id="PF12894">
    <property type="entry name" value="ANAPC4_WD40"/>
    <property type="match status" value="1"/>
</dbReference>
<dbReference type="Pfam" id="PF12896">
    <property type="entry name" value="ANAPC4"/>
    <property type="match status" value="1"/>
</dbReference>
<evidence type="ECO:0000313" key="9">
    <source>
        <dbReference type="EMBL" id="KAK7073914.1"/>
    </source>
</evidence>
<keyword evidence="2" id="KW-0132">Cell division</keyword>
<dbReference type="PANTHER" id="PTHR13260">
    <property type="entry name" value="ANAPHASE PROMOTING COMPLEX SUBUNIT 4 APC4"/>
    <property type="match status" value="1"/>
</dbReference>
<feature type="domain" description="Anaphase-promoting complex subunit 4-like WD40" evidence="7">
    <location>
        <begin position="23"/>
        <end position="110"/>
    </location>
</feature>
<sequence>MAATCVMKQVEERHVATEITKCVWSPKMDLVAVANVQGQVAMHRLSWQRVWVINSQGENVKVTGLAWRPDSKVLAIGYSTGEVTLVDIEDSSTVHKLNVTGEVTSLTWVQHMPKENKKEETVFEDLCETYLPPLPSLSKTYVAGSTTEERDEGWQEGHLLKDQTMLTLLTVATSAATVILYAFGLFHCATVNVRDSIPSAERVLDATPSLDLHLLSCVVECDSNGEKEIVHVSIETMILAWRHRQLQSLAYRYGQIYSLMTYACQTLTLLAEAWESILLELDAKLAKYANTVPEGGVSADFLDMLVFGLSSPEFDAFLSNQLTEKGLKKLGHSIELSYSNIQKLVLRNVQAAGQALVFQLSALVGLARDHDHFGMLGVEEEVVTNAVREAGAFVLKAVELQQVIDGAMNTFKSFLRWLYVVVQRVRGETVPDEVSRMTQQDLTYISEFLHDSLEDVSASPDNTRKTKFRLERVGQYLKDEPLTCPPKSDLNPWSLFLERHPEIANHSLIFPHYPNRSLLQEHKNLAQVLDEMASHPAKVISNAVSIVSWVPFFTVPLGTLVSVSQIGCSKSQTMYTAILPGMKKPIFYLACWSTSTERLSQPSNIPGPAHHVEASPFVFTRFEGTRGCSLEPPDQPVPLLQVIGAQFYTDVTLSVLAQDPGDPKASFFIQLWMVAARSAMNSLALYGGVHLADAGVVPRDASTLVDASGYRRLEAGMLSALAVSGSRKVALLLSENRRRVRLFEMEVDEDDDEEEEDDAVQHESIMNASGASDDPSENL</sequence>
<keyword evidence="4" id="KW-0833">Ubl conjugation pathway</keyword>
<evidence type="ECO:0000256" key="6">
    <source>
        <dbReference type="SAM" id="MobiDB-lite"/>
    </source>
</evidence>
<evidence type="ECO:0000259" key="7">
    <source>
        <dbReference type="Pfam" id="PF12894"/>
    </source>
</evidence>
<dbReference type="EMBL" id="JAXCGZ010011941">
    <property type="protein sequence ID" value="KAK7073914.1"/>
    <property type="molecule type" value="Genomic_DNA"/>
</dbReference>
<keyword evidence="5" id="KW-0131">Cell cycle</keyword>
<evidence type="ECO:0000259" key="8">
    <source>
        <dbReference type="Pfam" id="PF12896"/>
    </source>
</evidence>
<dbReference type="Gene3D" id="2.130.10.10">
    <property type="entry name" value="YVTN repeat-like/Quinoprotein amine dehydrogenase"/>
    <property type="match status" value="1"/>
</dbReference>